<evidence type="ECO:0000313" key="1">
    <source>
        <dbReference type="EMBL" id="KAJ9095871.1"/>
    </source>
</evidence>
<name>A0ACC2V9W4_9TREE</name>
<organism evidence="1 2">
    <name type="scientific">Naganishia cerealis</name>
    <dbReference type="NCBI Taxonomy" id="610337"/>
    <lineage>
        <taxon>Eukaryota</taxon>
        <taxon>Fungi</taxon>
        <taxon>Dikarya</taxon>
        <taxon>Basidiomycota</taxon>
        <taxon>Agaricomycotina</taxon>
        <taxon>Tremellomycetes</taxon>
        <taxon>Filobasidiales</taxon>
        <taxon>Filobasidiaceae</taxon>
        <taxon>Naganishia</taxon>
    </lineage>
</organism>
<sequence>MDAGTAAATSNGRLRQQLLSTDSYADQGAQFDPYGMETRKVPGLRKASLTSQSALSMNRFFRRKGPADGAFNDDSGADVLDFTNGANVSFDDIAHLRDHGPYVTGMGRQDTAPIIPTLGTGSTGGKSVNNVQYRKQMNQQKKLALASSARAMSMGGQNPMNPPGDPRAMSMGGFNSMNDPRSMSLMSANPMNDPRSMSLMTGNPMDPRTMSMGGNMPNGLNVTNGPNMPNGPYGVPANGRAMSMGGPRTMSMGQRPPMAQYGQMPQGQPLYQQGPHGQYNSQQYGPYGYQQPGPGQPVPGQQGQYGPRPMPLRQGPNGAGPRTMSLTSNGNISPNRMPPNQQLRPPGPMAPPIGVNQNQLYSRNLIGSNGEMYQRVSPTESQGDITQSSDSLMKVEEEEEHVNNDNSHLSNEDDDVVYKFNEEDETVSRKSTLQKSNSMRLRKLDLFNHDRQPSKLAQDEIDTPVDIDNASFETRSFESTEGDLNVNTSDNQNWRSDIDREQEIMPSPTVGGTPQGADGYNDPLPSPTKARDLSELPEDRVSHTLPSKPSIRLLVTNTAYQNFRPPANDSNLTLGSSNYSDINTPKDEFVSGSFADSGDHNDHDEDEQRNSEKAHRWSQQETAPTTASTSHGSHRSEDHNQHARDVDHISVFDDKSSQGFDDRISKDSKKEADKPRLLKKDTAPESPRETRSESRRSSRTFSLTSNIFKRLSKSGKRSSSVSEEPVAGAPRRMPSNATPSSASGKVPESSGVKFTKEELGIMQENGALLNELELVSTELASSIRREVALEYRLQGRDSGQAESDLLHELTQKLKDISDLQEKLNKERRLRFISEEHALFLENGVSPSPLKLNYEKTELYKQLLIKNDMVNQLQDKLAEYQDKDEYLLLYEKYQDLVKEHTDLKYNVMPELERRAKGVRVPADRGLMLAPGEEDDYSQALEIARLQSQREDLREVIGKMQQQHKIEINHAHEKIRKLETKLRDIALINDKLTSRMDSSSAVGSNNSLQQNLPLPGGKLQGLSIVSPKKTIFD</sequence>
<accession>A0ACC2V9W4</accession>
<dbReference type="EMBL" id="JASBWR010000097">
    <property type="protein sequence ID" value="KAJ9095871.1"/>
    <property type="molecule type" value="Genomic_DNA"/>
</dbReference>
<evidence type="ECO:0000313" key="2">
    <source>
        <dbReference type="Proteomes" id="UP001241377"/>
    </source>
</evidence>
<reference evidence="1" key="1">
    <citation type="submission" date="2023-04" db="EMBL/GenBank/DDBJ databases">
        <title>Draft Genome sequencing of Naganishia species isolated from polar environments using Oxford Nanopore Technology.</title>
        <authorList>
            <person name="Leo P."/>
            <person name="Venkateswaran K."/>
        </authorList>
    </citation>
    <scope>NUCLEOTIDE SEQUENCE</scope>
    <source>
        <strain evidence="1">MNA-CCFEE 5261</strain>
    </source>
</reference>
<protein>
    <submittedName>
        <fullName evidence="1">Uncharacterized protein</fullName>
    </submittedName>
</protein>
<dbReference type="Proteomes" id="UP001241377">
    <property type="component" value="Unassembled WGS sequence"/>
</dbReference>
<proteinExistence type="predicted"/>
<gene>
    <name evidence="1" type="ORF">QFC19_007360</name>
</gene>
<keyword evidence="2" id="KW-1185">Reference proteome</keyword>
<comment type="caution">
    <text evidence="1">The sequence shown here is derived from an EMBL/GenBank/DDBJ whole genome shotgun (WGS) entry which is preliminary data.</text>
</comment>